<gene>
    <name evidence="1" type="ORF">BV22DRAFT_1121609</name>
</gene>
<evidence type="ECO:0000313" key="1">
    <source>
        <dbReference type="EMBL" id="KAH7922236.1"/>
    </source>
</evidence>
<protein>
    <submittedName>
        <fullName evidence="1">Uncharacterized protein</fullName>
    </submittedName>
</protein>
<evidence type="ECO:0000313" key="2">
    <source>
        <dbReference type="Proteomes" id="UP000790709"/>
    </source>
</evidence>
<keyword evidence="2" id="KW-1185">Reference proteome</keyword>
<sequence length="222" mass="23621">MRKVVGVGIGSEIGSPGAAQYCWEGSTILIRNLASPMRDSIPLITKYWLAGYMPGTDFENRTIYTAVSSVLPTSVGGAQMPSSSGLVTGPLIAHRIDTLSELTSPDACSSGTLNGGIAGIGVLLAPICEGGAWRISARLQNRATKFDPEFPPSISATGAVLCWFQAFQLSPPTIMMVNTNREPKINTQNVVDPYSRIRPSLSYNDGDIKDGWNSLPNVDAAM</sequence>
<proteinExistence type="predicted"/>
<accession>A0ACB8B8V2</accession>
<reference evidence="1" key="1">
    <citation type="journal article" date="2021" name="New Phytol.">
        <title>Evolutionary innovations through gain and loss of genes in the ectomycorrhizal Boletales.</title>
        <authorList>
            <person name="Wu G."/>
            <person name="Miyauchi S."/>
            <person name="Morin E."/>
            <person name="Kuo A."/>
            <person name="Drula E."/>
            <person name="Varga T."/>
            <person name="Kohler A."/>
            <person name="Feng B."/>
            <person name="Cao Y."/>
            <person name="Lipzen A."/>
            <person name="Daum C."/>
            <person name="Hundley H."/>
            <person name="Pangilinan J."/>
            <person name="Johnson J."/>
            <person name="Barry K."/>
            <person name="LaButti K."/>
            <person name="Ng V."/>
            <person name="Ahrendt S."/>
            <person name="Min B."/>
            <person name="Choi I.G."/>
            <person name="Park H."/>
            <person name="Plett J.M."/>
            <person name="Magnuson J."/>
            <person name="Spatafora J.W."/>
            <person name="Nagy L.G."/>
            <person name="Henrissat B."/>
            <person name="Grigoriev I.V."/>
            <person name="Yang Z.L."/>
            <person name="Xu J."/>
            <person name="Martin F.M."/>
        </authorList>
    </citation>
    <scope>NUCLEOTIDE SEQUENCE</scope>
    <source>
        <strain evidence="1">KUC20120723A-06</strain>
    </source>
</reference>
<comment type="caution">
    <text evidence="1">The sequence shown here is derived from an EMBL/GenBank/DDBJ whole genome shotgun (WGS) entry which is preliminary data.</text>
</comment>
<dbReference type="EMBL" id="MU266492">
    <property type="protein sequence ID" value="KAH7922236.1"/>
    <property type="molecule type" value="Genomic_DNA"/>
</dbReference>
<organism evidence="1 2">
    <name type="scientific">Leucogyrophana mollusca</name>
    <dbReference type="NCBI Taxonomy" id="85980"/>
    <lineage>
        <taxon>Eukaryota</taxon>
        <taxon>Fungi</taxon>
        <taxon>Dikarya</taxon>
        <taxon>Basidiomycota</taxon>
        <taxon>Agaricomycotina</taxon>
        <taxon>Agaricomycetes</taxon>
        <taxon>Agaricomycetidae</taxon>
        <taxon>Boletales</taxon>
        <taxon>Boletales incertae sedis</taxon>
        <taxon>Leucogyrophana</taxon>
    </lineage>
</organism>
<dbReference type="Proteomes" id="UP000790709">
    <property type="component" value="Unassembled WGS sequence"/>
</dbReference>
<name>A0ACB8B8V2_9AGAM</name>